<comment type="similarity">
    <text evidence="1">Belongs to the NAD(P)-dependent epimerase/dehydratase family.</text>
</comment>
<accession>A0A9J6ZM39</accession>
<keyword evidence="4" id="KW-1185">Reference proteome</keyword>
<dbReference type="Gene3D" id="3.40.50.720">
    <property type="entry name" value="NAD(P)-binding Rossmann-like Domain"/>
    <property type="match status" value="1"/>
</dbReference>
<dbReference type="Proteomes" id="UP001056426">
    <property type="component" value="Chromosome"/>
</dbReference>
<sequence length="335" mass="37172">MKRVLITGGAGMIGSNLTKKLVSLGNEVFIVDNLWRGRLDYLNDNNGNPIIDLNNNFFNRDLSVSHSCDDLIEKVDYIVHLADVVAGIDYVFNNQGSLFRQNILINSNVIDSVRNYGKHIKGFIYAGTACSFPLTRQNTIDPEPLREEELYPALPESAYGWSKLMGQYETDLLGAETGIPVCNLMFHNVYGSPCDFGERSQVIPALIRKSINYPNEPFIVWGSGSQGRAFIHVDDVVNGIVLALEKGLGEGVIQLGPSVCTSIKEIAETVVDISGKDIKIEFDVTKPEGDKARSADYSKAKRVLGWEPKVSLKDGLMRQFNWIKKEIESEKPIGN</sequence>
<reference evidence="3" key="1">
    <citation type="submission" date="2022-05" db="EMBL/GenBank/DDBJ databases">
        <authorList>
            <person name="Sun X."/>
        </authorList>
    </citation>
    <scope>NUCLEOTIDE SEQUENCE</scope>
    <source>
        <strain evidence="3">Ai-910</strain>
    </source>
</reference>
<feature type="domain" description="NAD-dependent epimerase/dehydratase" evidence="2">
    <location>
        <begin position="4"/>
        <end position="255"/>
    </location>
</feature>
<evidence type="ECO:0000259" key="2">
    <source>
        <dbReference type="Pfam" id="PF01370"/>
    </source>
</evidence>
<organism evidence="3 4">
    <name type="scientific">Xiashengella succiniciproducens</name>
    <dbReference type="NCBI Taxonomy" id="2949635"/>
    <lineage>
        <taxon>Bacteria</taxon>
        <taxon>Pseudomonadati</taxon>
        <taxon>Bacteroidota</taxon>
        <taxon>Bacteroidia</taxon>
        <taxon>Marinilabiliales</taxon>
        <taxon>Marinilabiliaceae</taxon>
        <taxon>Xiashengella</taxon>
    </lineage>
</organism>
<gene>
    <name evidence="3" type="ORF">M9189_07945</name>
</gene>
<dbReference type="RefSeq" id="WP_250722194.1">
    <property type="nucleotide sequence ID" value="NZ_CP098400.1"/>
</dbReference>
<dbReference type="AlphaFoldDB" id="A0A9J6ZM39"/>
<proteinExistence type="inferred from homology"/>
<dbReference type="EMBL" id="CP098400">
    <property type="protein sequence ID" value="URW78793.1"/>
    <property type="molecule type" value="Genomic_DNA"/>
</dbReference>
<dbReference type="InterPro" id="IPR001509">
    <property type="entry name" value="Epimerase_deHydtase"/>
</dbReference>
<dbReference type="Pfam" id="PF01370">
    <property type="entry name" value="Epimerase"/>
    <property type="match status" value="1"/>
</dbReference>
<evidence type="ECO:0000313" key="3">
    <source>
        <dbReference type="EMBL" id="URW78793.1"/>
    </source>
</evidence>
<name>A0A9J6ZM39_9BACT</name>
<reference evidence="3" key="2">
    <citation type="submission" date="2022-06" db="EMBL/GenBank/DDBJ databases">
        <title>Xiashengella guii gen. nov. sp. nov., a bacterium isolated form anaerobic digestion tank.</title>
        <authorList>
            <person name="Huang H."/>
        </authorList>
    </citation>
    <scope>NUCLEOTIDE SEQUENCE</scope>
    <source>
        <strain evidence="3">Ai-910</strain>
    </source>
</reference>
<dbReference type="Gene3D" id="3.90.25.10">
    <property type="entry name" value="UDP-galactose 4-epimerase, domain 1"/>
    <property type="match status" value="1"/>
</dbReference>
<dbReference type="KEGG" id="alkq:M9189_07945"/>
<dbReference type="InterPro" id="IPR036291">
    <property type="entry name" value="NAD(P)-bd_dom_sf"/>
</dbReference>
<evidence type="ECO:0000313" key="4">
    <source>
        <dbReference type="Proteomes" id="UP001056426"/>
    </source>
</evidence>
<protein>
    <submittedName>
        <fullName evidence="3">NAD-dependent epimerase/dehydratase family protein</fullName>
    </submittedName>
</protein>
<evidence type="ECO:0000256" key="1">
    <source>
        <dbReference type="ARBA" id="ARBA00007637"/>
    </source>
</evidence>
<dbReference type="SUPFAM" id="SSF51735">
    <property type="entry name" value="NAD(P)-binding Rossmann-fold domains"/>
    <property type="match status" value="1"/>
</dbReference>
<dbReference type="PANTHER" id="PTHR43000">
    <property type="entry name" value="DTDP-D-GLUCOSE 4,6-DEHYDRATASE-RELATED"/>
    <property type="match status" value="1"/>
</dbReference>